<feature type="region of interest" description="Disordered" evidence="1">
    <location>
        <begin position="320"/>
        <end position="365"/>
    </location>
</feature>
<name>A0ABQ4YRE0_9ASTR</name>
<keyword evidence="3" id="KW-1185">Reference proteome</keyword>
<reference evidence="2" key="2">
    <citation type="submission" date="2022-01" db="EMBL/GenBank/DDBJ databases">
        <authorList>
            <person name="Yamashiro T."/>
            <person name="Shiraishi A."/>
            <person name="Satake H."/>
            <person name="Nakayama K."/>
        </authorList>
    </citation>
    <scope>NUCLEOTIDE SEQUENCE</scope>
</reference>
<evidence type="ECO:0000313" key="2">
    <source>
        <dbReference type="EMBL" id="GJS80132.1"/>
    </source>
</evidence>
<gene>
    <name evidence="2" type="ORF">Tco_0730013</name>
</gene>
<dbReference type="EMBL" id="BQNB010010649">
    <property type="protein sequence ID" value="GJS80132.1"/>
    <property type="molecule type" value="Genomic_DNA"/>
</dbReference>
<feature type="region of interest" description="Disordered" evidence="1">
    <location>
        <begin position="77"/>
        <end position="128"/>
    </location>
</feature>
<comment type="caution">
    <text evidence="2">The sequence shown here is derived from an EMBL/GenBank/DDBJ whole genome shotgun (WGS) entry which is preliminary data.</text>
</comment>
<protein>
    <submittedName>
        <fullName evidence="2">Uncharacterized protein</fullName>
    </submittedName>
</protein>
<evidence type="ECO:0000313" key="3">
    <source>
        <dbReference type="Proteomes" id="UP001151760"/>
    </source>
</evidence>
<feature type="compositionally biased region" description="Basic residues" evidence="1">
    <location>
        <begin position="94"/>
        <end position="109"/>
    </location>
</feature>
<feature type="compositionally biased region" description="Basic and acidic residues" evidence="1">
    <location>
        <begin position="110"/>
        <end position="119"/>
    </location>
</feature>
<proteinExistence type="predicted"/>
<accession>A0ABQ4YRE0</accession>
<dbReference type="Proteomes" id="UP001151760">
    <property type="component" value="Unassembled WGS sequence"/>
</dbReference>
<organism evidence="2 3">
    <name type="scientific">Tanacetum coccineum</name>
    <dbReference type="NCBI Taxonomy" id="301880"/>
    <lineage>
        <taxon>Eukaryota</taxon>
        <taxon>Viridiplantae</taxon>
        <taxon>Streptophyta</taxon>
        <taxon>Embryophyta</taxon>
        <taxon>Tracheophyta</taxon>
        <taxon>Spermatophyta</taxon>
        <taxon>Magnoliopsida</taxon>
        <taxon>eudicotyledons</taxon>
        <taxon>Gunneridae</taxon>
        <taxon>Pentapetalae</taxon>
        <taxon>asterids</taxon>
        <taxon>campanulids</taxon>
        <taxon>Asterales</taxon>
        <taxon>Asteraceae</taxon>
        <taxon>Asteroideae</taxon>
        <taxon>Anthemideae</taxon>
        <taxon>Anthemidinae</taxon>
        <taxon>Tanacetum</taxon>
    </lineage>
</organism>
<evidence type="ECO:0000256" key="1">
    <source>
        <dbReference type="SAM" id="MobiDB-lite"/>
    </source>
</evidence>
<feature type="region of interest" description="Disordered" evidence="1">
    <location>
        <begin position="391"/>
        <end position="419"/>
    </location>
</feature>
<feature type="compositionally biased region" description="Basic and acidic residues" evidence="1">
    <location>
        <begin position="320"/>
        <end position="343"/>
    </location>
</feature>
<reference evidence="2" key="1">
    <citation type="journal article" date="2022" name="Int. J. Mol. Sci.">
        <title>Draft Genome of Tanacetum Coccineum: Genomic Comparison of Closely Related Tanacetum-Family Plants.</title>
        <authorList>
            <person name="Yamashiro T."/>
            <person name="Shiraishi A."/>
            <person name="Nakayama K."/>
            <person name="Satake H."/>
        </authorList>
    </citation>
    <scope>NUCLEOTIDE SEQUENCE</scope>
</reference>
<sequence length="469" mass="52497">MASESTSSQQSQQLLPSSKFNFRCAEAASFQKPLAFEVPLTSHMLKVSKLFEEPKQSLIPPSGEVIVDDTADKSLSKAFVQPVTQPKAPTDLKTKKKKNLPSSKHKSPYKRLEASKSADEQVNQPTVTEAEKDVIDITPKGIEERDASESLSGLRSMPDDDLAAMIAQSDPLVHLLEELCLLNNKVEARVQKNLQDQLPNILMKPMYKEFNAFNKLESWRFILLQKELSKSLHNKIRKSIRLKVQKGMKEVQDKISFYTSIVDINSQHVQDLRIMFEDMVSLLEAVEVFKKANGDQPSAQVVPNTRQAPPVNEEKALVLHTEEKKSSEEDTSGKKETNDEPTAKKLKFLIPSSSIPSPTPLKSIMPQPPKFTEAIKMTLDQFTEHLSKITSSIFSPTPLREPTPSKDQTPPRVKSKGKSIATEDPLMDIMPFMEEGGSAPKISSLKSFVIPEETLNQEKVMARLLIPLQ</sequence>